<sequence>MKNKIVFILGIMTFTLLWACEKDIEIEIKETEEKMVLNSWLEAGEAPAVSLSNSIFIFSNKQSAEIENAIVKMFENGKEIGTLTYQTDAELYTNESIIIKDFHEYEIVAEHPEHGEVSAVDRVPEKYGNTDIKMNYKNNVEENGVWPMYSGEITFEIKDKPNQKNYYLFKHITITEEYNADVSEDTVVRKSNANYGLEINGSQGKEVYMSGNSFIILNDDIFDGKSTQFRINSYNDLRMSESSGPDYYYKEYHQIEMHQISESLYRYFISLDANQYPDVFTEPSQVYSNIVNGYGILGLSTKQVFTIDEKRE</sequence>
<dbReference type="Proteomes" id="UP000611723">
    <property type="component" value="Unassembled WGS sequence"/>
</dbReference>
<gene>
    <name evidence="1" type="ORF">JKA74_04295</name>
</gene>
<accession>A0A934WWJ8</accession>
<name>A0A934WWJ8_9BACT</name>
<dbReference type="EMBL" id="JAEQBW010000001">
    <property type="protein sequence ID" value="MBK6264246.1"/>
    <property type="molecule type" value="Genomic_DNA"/>
</dbReference>
<comment type="caution">
    <text evidence="1">The sequence shown here is derived from an EMBL/GenBank/DDBJ whole genome shotgun (WGS) entry which is preliminary data.</text>
</comment>
<evidence type="ECO:0000313" key="1">
    <source>
        <dbReference type="EMBL" id="MBK6264246.1"/>
    </source>
</evidence>
<protein>
    <submittedName>
        <fullName evidence="1">DUF4249 domain-containing protein</fullName>
    </submittedName>
</protein>
<evidence type="ECO:0000313" key="2">
    <source>
        <dbReference type="Proteomes" id="UP000611723"/>
    </source>
</evidence>
<reference evidence="1" key="1">
    <citation type="submission" date="2021-01" db="EMBL/GenBank/DDBJ databases">
        <title>Marivirga aurantiaca sp. nov., isolated from intertidal surface sediments.</title>
        <authorList>
            <person name="Zhang M."/>
        </authorList>
    </citation>
    <scope>NUCLEOTIDE SEQUENCE</scope>
    <source>
        <strain evidence="1">S37H4</strain>
    </source>
</reference>
<keyword evidence="2" id="KW-1185">Reference proteome</keyword>
<dbReference type="AlphaFoldDB" id="A0A934WWJ8"/>
<dbReference type="InterPro" id="IPR025345">
    <property type="entry name" value="DUF4249"/>
</dbReference>
<dbReference type="RefSeq" id="WP_201429914.1">
    <property type="nucleotide sequence ID" value="NZ_JAEQBW010000001.1"/>
</dbReference>
<proteinExistence type="predicted"/>
<organism evidence="1 2">
    <name type="scientific">Marivirga aurantiaca</name>
    <dbReference type="NCBI Taxonomy" id="2802615"/>
    <lineage>
        <taxon>Bacteria</taxon>
        <taxon>Pseudomonadati</taxon>
        <taxon>Bacteroidota</taxon>
        <taxon>Cytophagia</taxon>
        <taxon>Cytophagales</taxon>
        <taxon>Marivirgaceae</taxon>
        <taxon>Marivirga</taxon>
    </lineage>
</organism>
<dbReference type="Pfam" id="PF14054">
    <property type="entry name" value="DUF4249"/>
    <property type="match status" value="1"/>
</dbReference>